<accession>H8FTS2</accession>
<dbReference type="GO" id="GO:0030170">
    <property type="term" value="F:pyridoxal phosphate binding"/>
    <property type="evidence" value="ECO:0007669"/>
    <property type="project" value="UniProtKB-UniRule"/>
</dbReference>
<dbReference type="GO" id="GO:0016846">
    <property type="term" value="F:carbon-sulfur lyase activity"/>
    <property type="evidence" value="ECO:0007669"/>
    <property type="project" value="TreeGrafter"/>
</dbReference>
<dbReference type="Pfam" id="PF01053">
    <property type="entry name" value="Cys_Met_Meta_PP"/>
    <property type="match status" value="1"/>
</dbReference>
<keyword evidence="7" id="KW-1185">Reference proteome</keyword>
<evidence type="ECO:0000313" key="6">
    <source>
        <dbReference type="EMBL" id="CCG41779.1"/>
    </source>
</evidence>
<evidence type="ECO:0000313" key="7">
    <source>
        <dbReference type="Proteomes" id="UP000004169"/>
    </source>
</evidence>
<dbReference type="UniPathway" id="UPA00051">
    <property type="reaction ID" value="UER00449"/>
</dbReference>
<dbReference type="FunFam" id="3.40.640.10:FF:000046">
    <property type="entry name" value="Cystathionine gamma-lyase"/>
    <property type="match status" value="1"/>
</dbReference>
<dbReference type="OrthoDB" id="9790858at2"/>
<dbReference type="NCBIfam" id="NF006003">
    <property type="entry name" value="PRK08133.1"/>
    <property type="match status" value="1"/>
</dbReference>
<comment type="cofactor">
    <cofactor evidence="1 3 5">
        <name>pyridoxal 5'-phosphate</name>
        <dbReference type="ChEBI" id="CHEBI:597326"/>
    </cofactor>
</comment>
<comment type="catalytic activity">
    <reaction evidence="3">
        <text>O-succinyl-L-homoserine + hydrogen sulfide = L-homocysteine + succinate</text>
        <dbReference type="Rhea" id="RHEA:27826"/>
        <dbReference type="ChEBI" id="CHEBI:29919"/>
        <dbReference type="ChEBI" id="CHEBI:30031"/>
        <dbReference type="ChEBI" id="CHEBI:57661"/>
        <dbReference type="ChEBI" id="CHEBI:58199"/>
    </reaction>
</comment>
<dbReference type="SUPFAM" id="SSF53383">
    <property type="entry name" value="PLP-dependent transferases"/>
    <property type="match status" value="1"/>
</dbReference>
<keyword evidence="3" id="KW-0486">Methionine biosynthesis</keyword>
<evidence type="ECO:0000256" key="1">
    <source>
        <dbReference type="ARBA" id="ARBA00001933"/>
    </source>
</evidence>
<name>H8FTS2_MAGML</name>
<dbReference type="HAMAP" id="MF_02056">
    <property type="entry name" value="MetZ"/>
    <property type="match status" value="1"/>
</dbReference>
<dbReference type="EC" id="2.5.1.-" evidence="3"/>
<keyword evidence="2 3" id="KW-0663">Pyridoxal phosphate</keyword>
<dbReference type="GO" id="GO:0071268">
    <property type="term" value="P:homocysteine biosynthetic process"/>
    <property type="evidence" value="ECO:0007669"/>
    <property type="project" value="InterPro"/>
</dbReference>
<dbReference type="Proteomes" id="UP000004169">
    <property type="component" value="Unassembled WGS sequence"/>
</dbReference>
<dbReference type="Gene3D" id="3.40.640.10">
    <property type="entry name" value="Type I PLP-dependent aspartate aminotransferase-like (Major domain)"/>
    <property type="match status" value="1"/>
</dbReference>
<dbReference type="GO" id="GO:0019346">
    <property type="term" value="P:transsulfuration"/>
    <property type="evidence" value="ECO:0007669"/>
    <property type="project" value="InterPro"/>
</dbReference>
<comment type="similarity">
    <text evidence="3">Belongs to the trans-sulfuration enzymes family. MetZ subfamily.</text>
</comment>
<dbReference type="InterPro" id="IPR015421">
    <property type="entry name" value="PyrdxlP-dep_Trfase_major"/>
</dbReference>
<dbReference type="STRING" id="1150626.PHAMO_290067"/>
<dbReference type="InterPro" id="IPR015424">
    <property type="entry name" value="PyrdxlP-dep_Trfase"/>
</dbReference>
<dbReference type="Gene3D" id="3.90.1150.10">
    <property type="entry name" value="Aspartate Aminotransferase, domain 1"/>
    <property type="match status" value="1"/>
</dbReference>
<protein>
    <recommendedName>
        <fullName evidence="3">O-succinylhomoserine sulfhydrylase</fullName>
        <shortName evidence="3">OSH sulfhydrylase</shortName>
        <shortName evidence="3">OSHS sulfhydrylase</shortName>
        <ecNumber evidence="3">2.5.1.-</ecNumber>
    </recommendedName>
</protein>
<comment type="caution">
    <text evidence="6">The sequence shown here is derived from an EMBL/GenBank/DDBJ whole genome shotgun (WGS) entry which is preliminary data.</text>
</comment>
<comment type="pathway">
    <text evidence="3">Amino-acid biosynthesis; L-methionine biosynthesis via de novo pathway; L-homocysteine from O-succinyl-L-homoserine: step 1/1.</text>
</comment>
<dbReference type="PANTHER" id="PTHR11808:SF80">
    <property type="entry name" value="CYSTATHIONINE GAMMA-LYASE"/>
    <property type="match status" value="1"/>
</dbReference>
<dbReference type="NCBIfam" id="TIGR01325">
    <property type="entry name" value="O_suc_HS_sulf"/>
    <property type="match status" value="1"/>
</dbReference>
<keyword evidence="3" id="KW-0028">Amino-acid biosynthesis</keyword>
<dbReference type="AlphaFoldDB" id="H8FTS2"/>
<feature type="modified residue" description="N6-(pyridoxal phosphate)lysine" evidence="3 4">
    <location>
        <position position="214"/>
    </location>
</feature>
<organism evidence="6 7">
    <name type="scientific">Magnetospirillum molischianum DSM 120</name>
    <dbReference type="NCBI Taxonomy" id="1150626"/>
    <lineage>
        <taxon>Bacteria</taxon>
        <taxon>Pseudomonadati</taxon>
        <taxon>Pseudomonadota</taxon>
        <taxon>Alphaproteobacteria</taxon>
        <taxon>Rhodospirillales</taxon>
        <taxon>Rhodospirillaceae</taxon>
        <taxon>Magnetospirillum</taxon>
    </lineage>
</organism>
<evidence type="ECO:0000256" key="2">
    <source>
        <dbReference type="ARBA" id="ARBA00022898"/>
    </source>
</evidence>
<dbReference type="InterPro" id="IPR006234">
    <property type="entry name" value="O-succ-hSer_sulfhydrylase"/>
</dbReference>
<gene>
    <name evidence="3 6" type="primary">metZ</name>
    <name evidence="6" type="ORF">PHAMO_290067</name>
</gene>
<dbReference type="eggNOG" id="COG0626">
    <property type="taxonomic scope" value="Bacteria"/>
</dbReference>
<dbReference type="EMBL" id="CAHP01000022">
    <property type="protein sequence ID" value="CCG41779.1"/>
    <property type="molecule type" value="Genomic_DNA"/>
</dbReference>
<dbReference type="CDD" id="cd00614">
    <property type="entry name" value="CGS_like"/>
    <property type="match status" value="1"/>
</dbReference>
<proteinExistence type="inferred from homology"/>
<dbReference type="GO" id="GO:0071266">
    <property type="term" value="P:'de novo' L-methionine biosynthetic process"/>
    <property type="evidence" value="ECO:0007669"/>
    <property type="project" value="UniProtKB-UniRule"/>
</dbReference>
<comment type="subunit">
    <text evidence="3">Homotetramer.</text>
</comment>
<keyword evidence="3 6" id="KW-0808">Transferase</keyword>
<evidence type="ECO:0000256" key="3">
    <source>
        <dbReference type="HAMAP-Rule" id="MF_02056"/>
    </source>
</evidence>
<dbReference type="GO" id="GO:0016765">
    <property type="term" value="F:transferase activity, transferring alkyl or aryl (other than methyl) groups"/>
    <property type="evidence" value="ECO:0007669"/>
    <property type="project" value="UniProtKB-UniRule"/>
</dbReference>
<dbReference type="GO" id="GO:0005737">
    <property type="term" value="C:cytoplasm"/>
    <property type="evidence" value="ECO:0007669"/>
    <property type="project" value="TreeGrafter"/>
</dbReference>
<dbReference type="PIRSF" id="PIRSF001434">
    <property type="entry name" value="CGS"/>
    <property type="match status" value="1"/>
</dbReference>
<evidence type="ECO:0000256" key="4">
    <source>
        <dbReference type="PIRSR" id="PIRSR001434-2"/>
    </source>
</evidence>
<dbReference type="PANTHER" id="PTHR11808">
    <property type="entry name" value="TRANS-SULFURATION ENZYME FAMILY MEMBER"/>
    <property type="match status" value="1"/>
</dbReference>
<evidence type="ECO:0000256" key="5">
    <source>
        <dbReference type="RuleBase" id="RU362118"/>
    </source>
</evidence>
<reference evidence="6 7" key="1">
    <citation type="journal article" date="2012" name="J. Bacteriol.">
        <title>Draft Genome Sequence of the Purple Photosynthetic Bacterium Phaeospirillum molischianum DSM120, a Particularly Versatile Bacterium.</title>
        <authorList>
            <person name="Duquesne K."/>
            <person name="Prima V."/>
            <person name="Ji B."/>
            <person name="Rouy Z."/>
            <person name="Medigue C."/>
            <person name="Talla E."/>
            <person name="Sturgis J.N."/>
        </authorList>
    </citation>
    <scope>NUCLEOTIDE SEQUENCE [LARGE SCALE GENOMIC DNA]</scope>
    <source>
        <strain evidence="7">DSM120</strain>
    </source>
</reference>
<dbReference type="InterPro" id="IPR015422">
    <property type="entry name" value="PyrdxlP-dep_Trfase_small"/>
</dbReference>
<comment type="function">
    <text evidence="3">Catalyzes the formation of L-homocysteine from O-succinyl-L-homoserine (OSHS) and hydrogen sulfide.</text>
</comment>
<sequence>MSERLPTDPKSWSPQTRAIRSGLARTGFHETAEALFMTSGYVYDSAQEAEESFDGTRERMVYSRFRNPTVAAFEDRLAAIEGAEACRATASGMAAVHASLLCQLKAGDRLVASRSLFGSSQWIIDDLLPRFGVEREFVDCGDLPGWERALSRPTACVLIETPSNPTLEIIDIPAVAELTHRAGGRLVVDNVFATPVLQSPLELGADVVVYSATKHIDGQGRCLGGAVLGSAEFCNDVLGPYLRHTGPAMSPFNAWLLLKGLETLGLRVERQTANALALAQLLDGHPAVARALYPALASHPQHDLAMRQMRAGGTMIALELKGGKSAAYRLLDALHLIDISNNLGDAKSLITHPWTTTHQRLSVEDKLAMGIGEGMLRLSVGLEDIVDLTADLGAALDAAQG</sequence>
<dbReference type="InterPro" id="IPR000277">
    <property type="entry name" value="Cys/Met-Metab_PyrdxlP-dep_enz"/>
</dbReference>
<dbReference type="RefSeq" id="WP_002729165.1">
    <property type="nucleotide sequence ID" value="NZ_CAHP01000022.1"/>
</dbReference>